<evidence type="ECO:0000256" key="1">
    <source>
        <dbReference type="SAM" id="Phobius"/>
    </source>
</evidence>
<evidence type="ECO:0000313" key="2">
    <source>
        <dbReference type="EMBL" id="CAK9034606.1"/>
    </source>
</evidence>
<comment type="caution">
    <text evidence="2">The sequence shown here is derived from an EMBL/GenBank/DDBJ whole genome shotgun (WGS) entry which is preliminary data.</text>
</comment>
<proteinExistence type="predicted"/>
<keyword evidence="1" id="KW-0812">Transmembrane</keyword>
<gene>
    <name evidence="2" type="ORF">CCMP2556_LOCUS19572</name>
</gene>
<reference evidence="2 3" key="1">
    <citation type="submission" date="2024-02" db="EMBL/GenBank/DDBJ databases">
        <authorList>
            <person name="Chen Y."/>
            <person name="Shah S."/>
            <person name="Dougan E. K."/>
            <person name="Thang M."/>
            <person name="Chan C."/>
        </authorList>
    </citation>
    <scope>NUCLEOTIDE SEQUENCE [LARGE SCALE GENOMIC DNA]</scope>
</reference>
<accession>A0ABP0L639</accession>
<keyword evidence="1" id="KW-0472">Membrane</keyword>
<keyword evidence="3" id="KW-1185">Reference proteome</keyword>
<feature type="transmembrane region" description="Helical" evidence="1">
    <location>
        <begin position="57"/>
        <end position="76"/>
    </location>
</feature>
<organism evidence="2 3">
    <name type="scientific">Durusdinium trenchii</name>
    <dbReference type="NCBI Taxonomy" id="1381693"/>
    <lineage>
        <taxon>Eukaryota</taxon>
        <taxon>Sar</taxon>
        <taxon>Alveolata</taxon>
        <taxon>Dinophyceae</taxon>
        <taxon>Suessiales</taxon>
        <taxon>Symbiodiniaceae</taxon>
        <taxon>Durusdinium</taxon>
    </lineage>
</organism>
<sequence length="109" mass="11995">MASPEQCGATLSLQSNVDRWFHDAQCLERELGHAAALPPTRLRAVALDMTPDRLAHVVRSHVTGAFLVMTVLGLLVRRTISIATRFAPMSCEHKTSASEDCRGLYDLSF</sequence>
<protein>
    <submittedName>
        <fullName evidence="2">Uncharacterized protein</fullName>
    </submittedName>
</protein>
<keyword evidence="1" id="KW-1133">Transmembrane helix</keyword>
<dbReference type="Proteomes" id="UP001642484">
    <property type="component" value="Unassembled WGS sequence"/>
</dbReference>
<evidence type="ECO:0000313" key="3">
    <source>
        <dbReference type="Proteomes" id="UP001642484"/>
    </source>
</evidence>
<dbReference type="EMBL" id="CAXAMN010011203">
    <property type="protein sequence ID" value="CAK9034606.1"/>
    <property type="molecule type" value="Genomic_DNA"/>
</dbReference>
<name>A0ABP0L639_9DINO</name>